<organism evidence="1 2">
    <name type="scientific">candidate division TA06 bacterium</name>
    <dbReference type="NCBI Taxonomy" id="2250710"/>
    <lineage>
        <taxon>Bacteria</taxon>
        <taxon>Bacteria division TA06</taxon>
    </lineage>
</organism>
<name>A0A933IAW4_UNCT6</name>
<accession>A0A933IAW4</accession>
<proteinExistence type="predicted"/>
<evidence type="ECO:0000313" key="2">
    <source>
        <dbReference type="Proteomes" id="UP000736328"/>
    </source>
</evidence>
<comment type="caution">
    <text evidence="1">The sequence shown here is derived from an EMBL/GenBank/DDBJ whole genome shotgun (WGS) entry which is preliminary data.</text>
</comment>
<dbReference type="InterPro" id="IPR036918">
    <property type="entry name" value="Pyrv_Knase_C_sf"/>
</dbReference>
<evidence type="ECO:0000313" key="1">
    <source>
        <dbReference type="EMBL" id="MBI4727065.1"/>
    </source>
</evidence>
<gene>
    <name evidence="1" type="ORF">HY768_07570</name>
</gene>
<dbReference type="Gene3D" id="3.40.1380.20">
    <property type="entry name" value="Pyruvate kinase, C-terminal domain"/>
    <property type="match status" value="1"/>
</dbReference>
<sequence length="86" mass="9289">MRFKLKTYQLDEIIAYTLHTMGQGYKVCLEIALMAAEVGLASVKEEAICIGGSGSGADTAVVLTPVNAQDFCDLKVHEIICKPRLS</sequence>
<dbReference type="EMBL" id="JACQXR010000099">
    <property type="protein sequence ID" value="MBI4727065.1"/>
    <property type="molecule type" value="Genomic_DNA"/>
</dbReference>
<dbReference type="Proteomes" id="UP000736328">
    <property type="component" value="Unassembled WGS sequence"/>
</dbReference>
<dbReference type="SUPFAM" id="SSF52935">
    <property type="entry name" value="PK C-terminal domain-like"/>
    <property type="match status" value="1"/>
</dbReference>
<dbReference type="AlphaFoldDB" id="A0A933IAW4"/>
<protein>
    <submittedName>
        <fullName evidence="1">Uncharacterized protein</fullName>
    </submittedName>
</protein>
<reference evidence="1" key="1">
    <citation type="submission" date="2020-07" db="EMBL/GenBank/DDBJ databases">
        <title>Huge and variable diversity of episymbiotic CPR bacteria and DPANN archaea in groundwater ecosystems.</title>
        <authorList>
            <person name="He C.Y."/>
            <person name="Keren R."/>
            <person name="Whittaker M."/>
            <person name="Farag I.F."/>
            <person name="Doudna J."/>
            <person name="Cate J.H.D."/>
            <person name="Banfield J.F."/>
        </authorList>
    </citation>
    <scope>NUCLEOTIDE SEQUENCE</scope>
    <source>
        <strain evidence="1">NC_groundwater_1520_Pr4_B-0.1um_53_5</strain>
    </source>
</reference>